<evidence type="ECO:0000256" key="1">
    <source>
        <dbReference type="SAM" id="MobiDB-lite"/>
    </source>
</evidence>
<feature type="compositionally biased region" description="Polar residues" evidence="1">
    <location>
        <begin position="467"/>
        <end position="494"/>
    </location>
</feature>
<comment type="caution">
    <text evidence="2">The sequence shown here is derived from an EMBL/GenBank/DDBJ whole genome shotgun (WGS) entry which is preliminary data.</text>
</comment>
<feature type="region of interest" description="Disordered" evidence="1">
    <location>
        <begin position="467"/>
        <end position="539"/>
    </location>
</feature>
<feature type="compositionally biased region" description="Basic residues" evidence="1">
    <location>
        <begin position="716"/>
        <end position="725"/>
    </location>
</feature>
<dbReference type="EMBL" id="CAJMWS010000294">
    <property type="protein sequence ID" value="CAE6392500.1"/>
    <property type="molecule type" value="Genomic_DNA"/>
</dbReference>
<feature type="compositionally biased region" description="Basic and acidic residues" evidence="1">
    <location>
        <begin position="397"/>
        <end position="411"/>
    </location>
</feature>
<evidence type="ECO:0000313" key="2">
    <source>
        <dbReference type="EMBL" id="CAE6392500.1"/>
    </source>
</evidence>
<feature type="compositionally biased region" description="Polar residues" evidence="1">
    <location>
        <begin position="683"/>
        <end position="698"/>
    </location>
</feature>
<feature type="compositionally biased region" description="Polar residues" evidence="1">
    <location>
        <begin position="429"/>
        <end position="455"/>
    </location>
</feature>
<protein>
    <submittedName>
        <fullName evidence="2">Uncharacterized protein</fullName>
    </submittedName>
</protein>
<feature type="compositionally biased region" description="Low complexity" evidence="1">
    <location>
        <begin position="852"/>
        <end position="871"/>
    </location>
</feature>
<feature type="compositionally biased region" description="Polar residues" evidence="1">
    <location>
        <begin position="568"/>
        <end position="624"/>
    </location>
</feature>
<organism evidence="2 3">
    <name type="scientific">Rhizoctonia solani</name>
    <dbReference type="NCBI Taxonomy" id="456999"/>
    <lineage>
        <taxon>Eukaryota</taxon>
        <taxon>Fungi</taxon>
        <taxon>Dikarya</taxon>
        <taxon>Basidiomycota</taxon>
        <taxon>Agaricomycotina</taxon>
        <taxon>Agaricomycetes</taxon>
        <taxon>Cantharellales</taxon>
        <taxon>Ceratobasidiaceae</taxon>
        <taxon>Rhizoctonia</taxon>
    </lineage>
</organism>
<feature type="region of interest" description="Disordered" evidence="1">
    <location>
        <begin position="293"/>
        <end position="455"/>
    </location>
</feature>
<feature type="region of interest" description="Disordered" evidence="1">
    <location>
        <begin position="568"/>
        <end position="626"/>
    </location>
</feature>
<feature type="compositionally biased region" description="Low complexity" evidence="1">
    <location>
        <begin position="786"/>
        <end position="797"/>
    </location>
</feature>
<feature type="compositionally biased region" description="Polar residues" evidence="1">
    <location>
        <begin position="1"/>
        <end position="11"/>
    </location>
</feature>
<feature type="region of interest" description="Disordered" evidence="1">
    <location>
        <begin position="662"/>
        <end position="742"/>
    </location>
</feature>
<feature type="region of interest" description="Disordered" evidence="1">
    <location>
        <begin position="852"/>
        <end position="914"/>
    </location>
</feature>
<feature type="compositionally biased region" description="Low complexity" evidence="1">
    <location>
        <begin position="763"/>
        <end position="779"/>
    </location>
</feature>
<dbReference type="AlphaFoldDB" id="A0A8H2WJH6"/>
<feature type="compositionally biased region" description="Low complexity" evidence="1">
    <location>
        <begin position="295"/>
        <end position="331"/>
    </location>
</feature>
<sequence>MSRFTRSQAIQPGNPGLCLVAPTTTRGKPRPSQASVQQDYGSLDTSTSVDPASEPLPSANSDLFNEWINYPNNDISQDELSMGAAIEPNDALLANNSGSTFSEQPTGHENIASLPSVNENQPQPDTQAVADFPNTSPPCSLKNPSAETSSTESIKVTTEQHSGCSSVPSAPSALDAGSVELHSSVQAQGYEQGSQAGSNTETPHTSTIVPAAAAVSGTDLTTLGASYSPSVVLGGGVPSTTSATSTPSSRDCPTSSLDLTLALSFRNLTNARSLNWWDPSYTGIYAPLSGVTDNTSTTTSAPSITSPQDRHSASASSPSSASQQQAQQQPPTLRDPCSTPTPLKQDPVADRLKQRGEQAAPMVDQSSQSPAMAEHASAQPKPRAEPNFQAPCLPSSQHRDQVPSTAPRKEGPMITSQQAAMAQPEISESVESGSFSNHQGSQNSTGLPLQPHSSSAVHLLTPTQSISPLQSSMDQPTSNNSRLPSPVYSPSQAQHEVHDMSLNSASSQDMPLQQSHVPIHTPTPSISYTSLSNTSDSVPPVLAHSQVESIDEHAGALNGQHRVASETYNSNAQTGTHSSTQPQSPLGSPTHSQAQEPAQGQPATKPVTTHNSNGNQVPKASSSGGVKFCRTEDGQVYCLDDRDGPVRAYLVTDPNVVLAVPRVAHTSPPSPTSGASNPLPRLGTSSSLNHASNQTASKEFSKAPRKPFDLKEPPRPKNRKPKAAKRQPGSDVSKASYRPSPLRQVQHAYSAPTLFAPIPDISPAASSSSSTGAPLHSGSANLTPTSWNDPSSSSASSIHSYNSQAAALARAHGYEYNPLPIATPTTAPCTPVPSPGSSMLGYAAPQAIVPAPVPVPSGSSGNSWSYPTSSGAHVHSTPSPALVRKRKKRAENETNQTDVDHEPLSSKGKRLRRE</sequence>
<dbReference type="Proteomes" id="UP000663846">
    <property type="component" value="Unassembled WGS sequence"/>
</dbReference>
<evidence type="ECO:0000313" key="3">
    <source>
        <dbReference type="Proteomes" id="UP000663846"/>
    </source>
</evidence>
<feature type="compositionally biased region" description="Polar residues" evidence="1">
    <location>
        <begin position="22"/>
        <end position="50"/>
    </location>
</feature>
<name>A0A8H2WJH6_9AGAM</name>
<feature type="compositionally biased region" description="Polar residues" evidence="1">
    <location>
        <begin position="94"/>
        <end position="126"/>
    </location>
</feature>
<feature type="region of interest" description="Disordered" evidence="1">
    <location>
        <begin position="763"/>
        <end position="797"/>
    </location>
</feature>
<reference evidence="2" key="1">
    <citation type="submission" date="2021-01" db="EMBL/GenBank/DDBJ databases">
        <authorList>
            <person name="Kaushik A."/>
        </authorList>
    </citation>
    <scope>NUCLEOTIDE SEQUENCE</scope>
    <source>
        <strain evidence="2">AG1-1C</strain>
    </source>
</reference>
<feature type="compositionally biased region" description="Polar residues" evidence="1">
    <location>
        <begin position="501"/>
        <end position="537"/>
    </location>
</feature>
<feature type="region of interest" description="Disordered" evidence="1">
    <location>
        <begin position="94"/>
        <end position="174"/>
    </location>
</feature>
<feature type="compositionally biased region" description="Basic and acidic residues" evidence="1">
    <location>
        <begin position="347"/>
        <end position="356"/>
    </location>
</feature>
<proteinExistence type="predicted"/>
<feature type="region of interest" description="Disordered" evidence="1">
    <location>
        <begin position="1"/>
        <end position="60"/>
    </location>
</feature>
<accession>A0A8H2WJH6</accession>
<feature type="compositionally biased region" description="Polar residues" evidence="1">
    <location>
        <begin position="133"/>
        <end position="169"/>
    </location>
</feature>
<feature type="compositionally biased region" description="Basic and acidic residues" evidence="1">
    <location>
        <begin position="699"/>
        <end position="715"/>
    </location>
</feature>
<gene>
    <name evidence="2" type="ORF">RDB_LOCUS46180</name>
</gene>